<sequence>MEQRERPERIPWPQVLLDDIFLLLMAGLVVPTLFYLIWGLIDLGFIPLFGR</sequence>
<dbReference type="EMBL" id="CP001276">
    <property type="protein sequence ID" value="ACM06586.1"/>
    <property type="molecule type" value="Genomic_DNA"/>
</dbReference>
<geneLocation type="plasmid" evidence="3">
    <name>Tros</name>
</geneLocation>
<keyword evidence="2" id="KW-0614">Plasmid</keyword>
<gene>
    <name evidence="2" type="ordered locus">trd_A0392</name>
</gene>
<dbReference type="HOGENOM" id="CLU_202934_1_0_0"/>
<evidence type="ECO:0000313" key="3">
    <source>
        <dbReference type="Proteomes" id="UP000000447"/>
    </source>
</evidence>
<keyword evidence="1" id="KW-0472">Membrane</keyword>
<organism evidence="2 3">
    <name type="scientific">Thermomicrobium roseum (strain ATCC 27502 / DSM 5159 / P-2)</name>
    <dbReference type="NCBI Taxonomy" id="309801"/>
    <lineage>
        <taxon>Bacteria</taxon>
        <taxon>Pseudomonadati</taxon>
        <taxon>Thermomicrobiota</taxon>
        <taxon>Thermomicrobia</taxon>
        <taxon>Thermomicrobiales</taxon>
        <taxon>Thermomicrobiaceae</taxon>
        <taxon>Thermomicrobium</taxon>
    </lineage>
</organism>
<proteinExistence type="predicted"/>
<name>B9L3M8_THERP</name>
<dbReference type="KEGG" id="tro:trd_A0392"/>
<dbReference type="eggNOG" id="ENOG5030THC">
    <property type="taxonomic scope" value="Bacteria"/>
</dbReference>
<keyword evidence="3" id="KW-1185">Reference proteome</keyword>
<protein>
    <submittedName>
        <fullName evidence="2">Uncharacterized protein</fullName>
    </submittedName>
</protein>
<reference evidence="2 3" key="1">
    <citation type="journal article" date="2009" name="PLoS ONE">
        <title>Complete genome sequence of the aerobic CO-oxidizing thermophile Thermomicrobium roseum.</title>
        <authorList>
            <person name="Wu D."/>
            <person name="Raymond J."/>
            <person name="Wu M."/>
            <person name="Chatterji S."/>
            <person name="Ren Q."/>
            <person name="Graham J.E."/>
            <person name="Bryant D.A."/>
            <person name="Robb F."/>
            <person name="Colman A."/>
            <person name="Tallon L.J."/>
            <person name="Badger J.H."/>
            <person name="Madupu R."/>
            <person name="Ward N.L."/>
            <person name="Eisen J.A."/>
        </authorList>
    </citation>
    <scope>NUCLEOTIDE SEQUENCE [LARGE SCALE GENOMIC DNA]</scope>
    <source>
        <strain evidence="3">ATCC 27502 / DSM 5159 / P-2</strain>
        <plasmid evidence="2">unnamed</plasmid>
    </source>
</reference>
<feature type="transmembrane region" description="Helical" evidence="1">
    <location>
        <begin position="20"/>
        <end position="41"/>
    </location>
</feature>
<dbReference type="AlphaFoldDB" id="B9L3M8"/>
<evidence type="ECO:0000313" key="2">
    <source>
        <dbReference type="EMBL" id="ACM06586.1"/>
    </source>
</evidence>
<accession>B9L3M8</accession>
<keyword evidence="1" id="KW-1133">Transmembrane helix</keyword>
<keyword evidence="1" id="KW-0812">Transmembrane</keyword>
<dbReference type="Proteomes" id="UP000000447">
    <property type="component" value="Plasmid unnamed"/>
</dbReference>
<evidence type="ECO:0000256" key="1">
    <source>
        <dbReference type="SAM" id="Phobius"/>
    </source>
</evidence>
<dbReference type="RefSeq" id="WP_012642573.1">
    <property type="nucleotide sequence ID" value="NC_011961.1"/>
</dbReference>